<proteinExistence type="predicted"/>
<sequence length="188" mass="20655">MSVSFPNCREKGSEEERQPSLTPSRRILWFCCHFGKAEDAVSELPGRGKGHTHTREAVITQRCSLLSSYHVPGRCWRLCLTWHKCRHFPGLLRLPGQTKSTRSLAFRLLSPSCACSLHPSPLHSATTWPWAGVSALTTVPPREAQGPPPGGHASTCLMNSGLSRSSQQPYEVGIMAMPGARLREPETG</sequence>
<feature type="region of interest" description="Disordered" evidence="1">
    <location>
        <begin position="1"/>
        <end position="20"/>
    </location>
</feature>
<dbReference type="EMBL" id="JACAGB010000005">
    <property type="protein sequence ID" value="KAF6363147.1"/>
    <property type="molecule type" value="Genomic_DNA"/>
</dbReference>
<name>A0A7J7YM81_PIPKU</name>
<evidence type="ECO:0000313" key="3">
    <source>
        <dbReference type="Proteomes" id="UP000558488"/>
    </source>
</evidence>
<reference evidence="2 3" key="1">
    <citation type="journal article" date="2020" name="Nature">
        <title>Six reference-quality genomes reveal evolution of bat adaptations.</title>
        <authorList>
            <person name="Jebb D."/>
            <person name="Huang Z."/>
            <person name="Pippel M."/>
            <person name="Hughes G.M."/>
            <person name="Lavrichenko K."/>
            <person name="Devanna P."/>
            <person name="Winkler S."/>
            <person name="Jermiin L.S."/>
            <person name="Skirmuntt E.C."/>
            <person name="Katzourakis A."/>
            <person name="Burkitt-Gray L."/>
            <person name="Ray D.A."/>
            <person name="Sullivan K.A.M."/>
            <person name="Roscito J.G."/>
            <person name="Kirilenko B.M."/>
            <person name="Davalos L.M."/>
            <person name="Corthals A.P."/>
            <person name="Power M.L."/>
            <person name="Jones G."/>
            <person name="Ransome R.D."/>
            <person name="Dechmann D.K.N."/>
            <person name="Locatelli A.G."/>
            <person name="Puechmaille S.J."/>
            <person name="Fedrigo O."/>
            <person name="Jarvis E.D."/>
            <person name="Hiller M."/>
            <person name="Vernes S.C."/>
            <person name="Myers E.W."/>
            <person name="Teeling E.C."/>
        </authorList>
    </citation>
    <scope>NUCLEOTIDE SEQUENCE [LARGE SCALE GENOMIC DNA]</scope>
    <source>
        <strain evidence="2">MPipKuh1</strain>
        <tissue evidence="2">Flight muscle</tissue>
    </source>
</reference>
<organism evidence="2 3">
    <name type="scientific">Pipistrellus kuhlii</name>
    <name type="common">Kuhl's pipistrelle</name>
    <dbReference type="NCBI Taxonomy" id="59472"/>
    <lineage>
        <taxon>Eukaryota</taxon>
        <taxon>Metazoa</taxon>
        <taxon>Chordata</taxon>
        <taxon>Craniata</taxon>
        <taxon>Vertebrata</taxon>
        <taxon>Euteleostomi</taxon>
        <taxon>Mammalia</taxon>
        <taxon>Eutheria</taxon>
        <taxon>Laurasiatheria</taxon>
        <taxon>Chiroptera</taxon>
        <taxon>Yangochiroptera</taxon>
        <taxon>Vespertilionidae</taxon>
        <taxon>Pipistrellus</taxon>
    </lineage>
</organism>
<keyword evidence="3" id="KW-1185">Reference proteome</keyword>
<comment type="caution">
    <text evidence="2">The sequence shown here is derived from an EMBL/GenBank/DDBJ whole genome shotgun (WGS) entry which is preliminary data.</text>
</comment>
<dbReference type="AlphaFoldDB" id="A0A7J7YM81"/>
<accession>A0A7J7YM81</accession>
<protein>
    <submittedName>
        <fullName evidence="2">Uncharacterized protein</fullName>
    </submittedName>
</protein>
<dbReference type="Proteomes" id="UP000558488">
    <property type="component" value="Unassembled WGS sequence"/>
</dbReference>
<evidence type="ECO:0000256" key="1">
    <source>
        <dbReference type="SAM" id="MobiDB-lite"/>
    </source>
</evidence>
<gene>
    <name evidence="2" type="ORF">mPipKuh1_010144</name>
</gene>
<feature type="compositionally biased region" description="Basic and acidic residues" evidence="1">
    <location>
        <begin position="8"/>
        <end position="18"/>
    </location>
</feature>
<evidence type="ECO:0000313" key="2">
    <source>
        <dbReference type="EMBL" id="KAF6363147.1"/>
    </source>
</evidence>